<keyword evidence="2" id="KW-1185">Reference proteome</keyword>
<dbReference type="EMBL" id="JARKNE010000003">
    <property type="protein sequence ID" value="KAK5838584.1"/>
    <property type="molecule type" value="Genomic_DNA"/>
</dbReference>
<sequence>MEFEWTPYKDSTIREVIPDEFFVNPNAWHMNVSLVMYTTIEMHETVRVLR</sequence>
<protein>
    <submittedName>
        <fullName evidence="1">Uncharacterized protein</fullName>
    </submittedName>
</protein>
<organism evidence="1 2">
    <name type="scientific">Gossypium arboreum</name>
    <name type="common">Tree cotton</name>
    <name type="synonym">Gossypium nanking</name>
    <dbReference type="NCBI Taxonomy" id="29729"/>
    <lineage>
        <taxon>Eukaryota</taxon>
        <taxon>Viridiplantae</taxon>
        <taxon>Streptophyta</taxon>
        <taxon>Embryophyta</taxon>
        <taxon>Tracheophyta</taxon>
        <taxon>Spermatophyta</taxon>
        <taxon>Magnoliopsida</taxon>
        <taxon>eudicotyledons</taxon>
        <taxon>Gunneridae</taxon>
        <taxon>Pentapetalae</taxon>
        <taxon>rosids</taxon>
        <taxon>malvids</taxon>
        <taxon>Malvales</taxon>
        <taxon>Malvaceae</taxon>
        <taxon>Malvoideae</taxon>
        <taxon>Gossypium</taxon>
    </lineage>
</organism>
<comment type="caution">
    <text evidence="1">The sequence shown here is derived from an EMBL/GenBank/DDBJ whole genome shotgun (WGS) entry which is preliminary data.</text>
</comment>
<evidence type="ECO:0000313" key="2">
    <source>
        <dbReference type="Proteomes" id="UP001358586"/>
    </source>
</evidence>
<proteinExistence type="predicted"/>
<evidence type="ECO:0000313" key="1">
    <source>
        <dbReference type="EMBL" id="KAK5838584.1"/>
    </source>
</evidence>
<gene>
    <name evidence="1" type="ORF">PVK06_007316</name>
</gene>
<accession>A0ABR0QGZ3</accession>
<name>A0ABR0QGZ3_GOSAR</name>
<reference evidence="1 2" key="1">
    <citation type="submission" date="2023-03" db="EMBL/GenBank/DDBJ databases">
        <title>WGS of Gossypium arboreum.</title>
        <authorList>
            <person name="Yu D."/>
        </authorList>
    </citation>
    <scope>NUCLEOTIDE SEQUENCE [LARGE SCALE GENOMIC DNA]</scope>
    <source>
        <tissue evidence="1">Leaf</tissue>
    </source>
</reference>
<dbReference type="Proteomes" id="UP001358586">
    <property type="component" value="Chromosome 3"/>
</dbReference>